<organism evidence="2 3">
    <name type="scientific">Planococcus versutus</name>
    <dbReference type="NCBI Taxonomy" id="1302659"/>
    <lineage>
        <taxon>Bacteria</taxon>
        <taxon>Bacillati</taxon>
        <taxon>Bacillota</taxon>
        <taxon>Bacilli</taxon>
        <taxon>Bacillales</taxon>
        <taxon>Caryophanaceae</taxon>
        <taxon>Planococcus</taxon>
    </lineage>
</organism>
<dbReference type="OrthoDB" id="68404at2"/>
<gene>
    <name evidence="2" type="ORF">I858_008685</name>
</gene>
<evidence type="ECO:0000313" key="2">
    <source>
        <dbReference type="EMBL" id="ANU27065.1"/>
    </source>
</evidence>
<dbReference type="RefSeq" id="WP_049693726.1">
    <property type="nucleotide sequence ID" value="NZ_CP016540.2"/>
</dbReference>
<dbReference type="Proteomes" id="UP000053354">
    <property type="component" value="Chromosome"/>
</dbReference>
<name>A0A1B1S1J4_9BACL</name>
<accession>A0A1B1S1J4</accession>
<dbReference type="InterPro" id="IPR049293">
    <property type="entry name" value="DUF6843"/>
</dbReference>
<protein>
    <recommendedName>
        <fullName evidence="1">DUF6843 domain-containing protein</fullName>
    </recommendedName>
</protein>
<proteinExistence type="predicted"/>
<evidence type="ECO:0000259" key="1">
    <source>
        <dbReference type="Pfam" id="PF20862"/>
    </source>
</evidence>
<dbReference type="EMBL" id="CP016540">
    <property type="protein sequence ID" value="ANU27065.1"/>
    <property type="molecule type" value="Genomic_DNA"/>
</dbReference>
<feature type="domain" description="DUF6843" evidence="1">
    <location>
        <begin position="27"/>
        <end position="108"/>
    </location>
</feature>
<keyword evidence="3" id="KW-1185">Reference proteome</keyword>
<dbReference type="Pfam" id="PF20862">
    <property type="entry name" value="DUF6843"/>
    <property type="match status" value="1"/>
</dbReference>
<sequence>MKKWILAGSVILLVLTTWWVRRESQDNKIIYLVPNGQSGCHTILFNQPNGKSLELHKDVMVIAFDKGGNLRTSSSTALTSFGGTTEAAYYVNEQGERLEEIEHENYLNASLTSNGTKESYTLSFDGRENFCP</sequence>
<dbReference type="AlphaFoldDB" id="A0A1B1S1J4"/>
<reference evidence="2" key="1">
    <citation type="submission" date="2016-10" db="EMBL/GenBank/DDBJ databases">
        <authorList>
            <person name="See-Too W.S."/>
        </authorList>
    </citation>
    <scope>NUCLEOTIDE SEQUENCE</scope>
    <source>
        <strain evidence="2">L10.15</strain>
    </source>
</reference>
<evidence type="ECO:0000313" key="3">
    <source>
        <dbReference type="Proteomes" id="UP000053354"/>
    </source>
</evidence>
<dbReference type="KEGG" id="pll:I858_008685"/>